<proteinExistence type="predicted"/>
<dbReference type="EMBL" id="GL945439">
    <property type="protein sequence ID" value="EGO21244.1"/>
    <property type="molecule type" value="Genomic_DNA"/>
</dbReference>
<dbReference type="Proteomes" id="UP000008064">
    <property type="component" value="Unassembled WGS sequence"/>
</dbReference>
<accession>F8P728</accession>
<gene>
    <name evidence="1" type="ORF">SERLADRAFT_398780</name>
</gene>
<reference evidence="1" key="1">
    <citation type="submission" date="2011-04" db="EMBL/GenBank/DDBJ databases">
        <title>Evolution of plant cell wall degrading machinery underlies the functional diversity of forest fungi.</title>
        <authorList>
            <consortium name="US DOE Joint Genome Institute (JGI-PGF)"/>
            <person name="Eastwood D.C."/>
            <person name="Floudas D."/>
            <person name="Binder M."/>
            <person name="Majcherczyk A."/>
            <person name="Schneider P."/>
            <person name="Aerts A."/>
            <person name="Asiegbu F.O."/>
            <person name="Baker S.E."/>
            <person name="Barry K."/>
            <person name="Bendiksby M."/>
            <person name="Blumentritt M."/>
            <person name="Coutinho P.M."/>
            <person name="Cullen D."/>
            <person name="Cullen D."/>
            <person name="Gathman A."/>
            <person name="Goodell B."/>
            <person name="Henrissat B."/>
            <person name="Ihrmark K."/>
            <person name="Kauserud H."/>
            <person name="Kohler A."/>
            <person name="LaButti K."/>
            <person name="Lapidus A."/>
            <person name="Lavin J.L."/>
            <person name="Lee Y.-H."/>
            <person name="Lindquist E."/>
            <person name="Lilly W."/>
            <person name="Lucas S."/>
            <person name="Morin E."/>
            <person name="Murat C."/>
            <person name="Oguiza J.A."/>
            <person name="Park J."/>
            <person name="Pisabarro A.G."/>
            <person name="Riley R."/>
            <person name="Rosling A."/>
            <person name="Salamov A."/>
            <person name="Schmidt O."/>
            <person name="Schmutz J."/>
            <person name="Skrede I."/>
            <person name="Stenlid J."/>
            <person name="Wiebenga A."/>
            <person name="Xie X."/>
            <person name="Kues U."/>
            <person name="Hibbett D.S."/>
            <person name="Hoffmeister D."/>
            <person name="Hogberg N."/>
            <person name="Martin F."/>
            <person name="Grigoriev I.V."/>
            <person name="Watkinson S.C."/>
        </authorList>
    </citation>
    <scope>NUCLEOTIDE SEQUENCE</scope>
    <source>
        <strain evidence="1">S7.9</strain>
    </source>
</reference>
<dbReference type="GeneID" id="18811911"/>
<dbReference type="RefSeq" id="XP_007322201.1">
    <property type="nucleotide sequence ID" value="XM_007322139.1"/>
</dbReference>
<name>F8P728_SERL9</name>
<protein>
    <submittedName>
        <fullName evidence="1">Uncharacterized protein</fullName>
    </submittedName>
</protein>
<dbReference type="AlphaFoldDB" id="F8P728"/>
<organism>
    <name type="scientific">Serpula lacrymans var. lacrymans (strain S7.9)</name>
    <name type="common">Dry rot fungus</name>
    <dbReference type="NCBI Taxonomy" id="578457"/>
    <lineage>
        <taxon>Eukaryota</taxon>
        <taxon>Fungi</taxon>
        <taxon>Dikarya</taxon>
        <taxon>Basidiomycota</taxon>
        <taxon>Agaricomycotina</taxon>
        <taxon>Agaricomycetes</taxon>
        <taxon>Agaricomycetidae</taxon>
        <taxon>Boletales</taxon>
        <taxon>Coniophorineae</taxon>
        <taxon>Serpulaceae</taxon>
        <taxon>Serpula</taxon>
    </lineage>
</organism>
<sequence length="62" mass="6910">MYIQLCHGSERYVPSPTYLGTVTTVFIRLGSISQTANKMVSICGHGCDRAYAQAWLFSQSTY</sequence>
<evidence type="ECO:0000313" key="1">
    <source>
        <dbReference type="EMBL" id="EGO21244.1"/>
    </source>
</evidence>
<dbReference type="HOGENOM" id="CLU_2905567_0_0_1"/>
<dbReference type="KEGG" id="sla:SERLADRAFT_398780"/>